<keyword evidence="1" id="KW-0732">Signal</keyword>
<gene>
    <name evidence="2" type="ORF">DL764_001018</name>
</gene>
<evidence type="ECO:0000256" key="1">
    <source>
        <dbReference type="SAM" id="SignalP"/>
    </source>
</evidence>
<reference evidence="2 3" key="1">
    <citation type="submission" date="2018-06" db="EMBL/GenBank/DDBJ databases">
        <title>Complete Genomes of Monosporascus.</title>
        <authorList>
            <person name="Robinson A.J."/>
            <person name="Natvig D.O."/>
        </authorList>
    </citation>
    <scope>NUCLEOTIDE SEQUENCE [LARGE SCALE GENOMIC DNA]</scope>
    <source>
        <strain evidence="2 3">CBS 110550</strain>
    </source>
</reference>
<name>A0A4Q4TTQ5_9PEZI</name>
<organism evidence="2 3">
    <name type="scientific">Monosporascus ibericus</name>
    <dbReference type="NCBI Taxonomy" id="155417"/>
    <lineage>
        <taxon>Eukaryota</taxon>
        <taxon>Fungi</taxon>
        <taxon>Dikarya</taxon>
        <taxon>Ascomycota</taxon>
        <taxon>Pezizomycotina</taxon>
        <taxon>Sordariomycetes</taxon>
        <taxon>Xylariomycetidae</taxon>
        <taxon>Xylariales</taxon>
        <taxon>Xylariales incertae sedis</taxon>
        <taxon>Monosporascus</taxon>
    </lineage>
</organism>
<feature type="signal peptide" evidence="1">
    <location>
        <begin position="1"/>
        <end position="18"/>
    </location>
</feature>
<proteinExistence type="predicted"/>
<feature type="chain" id="PRO_5020355667" description="Ubiquitin 3 binding protein But2 C-terminal domain-containing protein" evidence="1">
    <location>
        <begin position="19"/>
        <end position="200"/>
    </location>
</feature>
<dbReference type="EMBL" id="QJNU01000028">
    <property type="protein sequence ID" value="RYP09884.1"/>
    <property type="molecule type" value="Genomic_DNA"/>
</dbReference>
<protein>
    <recommendedName>
        <fullName evidence="4">Ubiquitin 3 binding protein But2 C-terminal domain-containing protein</fullName>
    </recommendedName>
</protein>
<keyword evidence="3" id="KW-1185">Reference proteome</keyword>
<dbReference type="OrthoDB" id="5356630at2759"/>
<accession>A0A4Q4TTQ5</accession>
<comment type="caution">
    <text evidence="2">The sequence shown here is derived from an EMBL/GenBank/DDBJ whole genome shotgun (WGS) entry which is preliminary data.</text>
</comment>
<evidence type="ECO:0000313" key="2">
    <source>
        <dbReference type="EMBL" id="RYP09884.1"/>
    </source>
</evidence>
<dbReference type="AlphaFoldDB" id="A0A4Q4TTQ5"/>
<evidence type="ECO:0008006" key="4">
    <source>
        <dbReference type="Google" id="ProtNLM"/>
    </source>
</evidence>
<sequence>MFSKTIFTVAFLATWVLAWPVTKRDECDGDHTYNYGNTNAFTPKATYNYDVSTGAIECTPTTNKVTKSDTDNGHHITTLMTFEYPTASAGMMCQFGFSLDATDTLTGNQGGLVDLFSSLAPAPGCTSGWGPGNQRNIHMGRLAPVLGGEATFTDTYTTYLTAPSPCKAPGTVEAFELVGVNDNVHVEWDPSVSGAFISYS</sequence>
<evidence type="ECO:0000313" key="3">
    <source>
        <dbReference type="Proteomes" id="UP000293360"/>
    </source>
</evidence>
<dbReference type="Proteomes" id="UP000293360">
    <property type="component" value="Unassembled WGS sequence"/>
</dbReference>